<dbReference type="AlphaFoldDB" id="A0A0A9HBW0"/>
<organism evidence="1">
    <name type="scientific">Arundo donax</name>
    <name type="common">Giant reed</name>
    <name type="synonym">Donax arundinaceus</name>
    <dbReference type="NCBI Taxonomy" id="35708"/>
    <lineage>
        <taxon>Eukaryota</taxon>
        <taxon>Viridiplantae</taxon>
        <taxon>Streptophyta</taxon>
        <taxon>Embryophyta</taxon>
        <taxon>Tracheophyta</taxon>
        <taxon>Spermatophyta</taxon>
        <taxon>Magnoliopsida</taxon>
        <taxon>Liliopsida</taxon>
        <taxon>Poales</taxon>
        <taxon>Poaceae</taxon>
        <taxon>PACMAD clade</taxon>
        <taxon>Arundinoideae</taxon>
        <taxon>Arundineae</taxon>
        <taxon>Arundo</taxon>
    </lineage>
</organism>
<protein>
    <submittedName>
        <fullName evidence="1">Uncharacterized protein</fullName>
    </submittedName>
</protein>
<reference evidence="1" key="1">
    <citation type="submission" date="2014-09" db="EMBL/GenBank/DDBJ databases">
        <authorList>
            <person name="Magalhaes I.L.F."/>
            <person name="Oliveira U."/>
            <person name="Santos F.R."/>
            <person name="Vidigal T.H.D.A."/>
            <person name="Brescovit A.D."/>
            <person name="Santos A.J."/>
        </authorList>
    </citation>
    <scope>NUCLEOTIDE SEQUENCE</scope>
    <source>
        <tissue evidence="1">Shoot tissue taken approximately 20 cm above the soil surface</tissue>
    </source>
</reference>
<evidence type="ECO:0000313" key="1">
    <source>
        <dbReference type="EMBL" id="JAE30403.1"/>
    </source>
</evidence>
<accession>A0A0A9HBW0</accession>
<name>A0A0A9HBW0_ARUDO</name>
<dbReference type="EMBL" id="GBRH01167493">
    <property type="protein sequence ID" value="JAE30403.1"/>
    <property type="molecule type" value="Transcribed_RNA"/>
</dbReference>
<proteinExistence type="predicted"/>
<sequence>MSQRRTGCPSFQRRNF</sequence>
<reference evidence="1" key="2">
    <citation type="journal article" date="2015" name="Data Brief">
        <title>Shoot transcriptome of the giant reed, Arundo donax.</title>
        <authorList>
            <person name="Barrero R.A."/>
            <person name="Guerrero F.D."/>
            <person name="Moolhuijzen P."/>
            <person name="Goolsby J.A."/>
            <person name="Tidwell J."/>
            <person name="Bellgard S.E."/>
            <person name="Bellgard M.I."/>
        </authorList>
    </citation>
    <scope>NUCLEOTIDE SEQUENCE</scope>
    <source>
        <tissue evidence="1">Shoot tissue taken approximately 20 cm above the soil surface</tissue>
    </source>
</reference>